<dbReference type="PANTHER" id="PTHR43135">
    <property type="entry name" value="ALPHA-D-RIBOSE 1-METHYLPHOSPHONATE 5-TRIPHOSPHATE DIPHOSPHATASE"/>
    <property type="match status" value="1"/>
</dbReference>
<dbReference type="Gene3D" id="2.30.40.10">
    <property type="entry name" value="Urease, subunit C, domain 1"/>
    <property type="match status" value="1"/>
</dbReference>
<dbReference type="PANTHER" id="PTHR43135:SF3">
    <property type="entry name" value="ALPHA-D-RIBOSE 1-METHYLPHOSPHONATE 5-TRIPHOSPHATE DIPHOSPHATASE"/>
    <property type="match status" value="1"/>
</dbReference>
<dbReference type="RefSeq" id="WP_264813823.1">
    <property type="nucleotide sequence ID" value="NZ_BAPV01000001.1"/>
</dbReference>
<feature type="chain" id="PRO_5045558514" evidence="1">
    <location>
        <begin position="28"/>
        <end position="598"/>
    </location>
</feature>
<proteinExistence type="predicted"/>
<keyword evidence="4" id="KW-1185">Reference proteome</keyword>
<feature type="signal peptide" evidence="1">
    <location>
        <begin position="1"/>
        <end position="27"/>
    </location>
</feature>
<dbReference type="Gene3D" id="1.20.58.520">
    <property type="entry name" value="Amidohydrolase"/>
    <property type="match status" value="1"/>
</dbReference>
<comment type="caution">
    <text evidence="3">The sequence shown here is derived from an EMBL/GenBank/DDBJ whole genome shotgun (WGS) entry which is preliminary data.</text>
</comment>
<evidence type="ECO:0000256" key="1">
    <source>
        <dbReference type="SAM" id="SignalP"/>
    </source>
</evidence>
<dbReference type="Gene3D" id="3.40.50.10910">
    <property type="entry name" value="Amidohydrolase"/>
    <property type="match status" value="1"/>
</dbReference>
<sequence>MKKRRLSRMARQIPLIMLGLSFVTARAAEMTKPDLALTGGMVFDGTGAPAREETILIGGGRIVAIGPDVTVPSGLRVIALHGAAVTPGLYDLHTHWTPAGSPADIPGIAQAYLRSGVTTVSDFNEAPEAFAPLREWLSHIPSPHVNYAARISTPGGHGADWADENTTRWISSPDSARAALDAVAAYHPDLIKIFTDGWRYGHMPDNTSMNEATLGAAVAQAHRHGLKVMTHTVTIERGLIAARAGVDALAHGLQDHVLTPDEAQFIRSRNMGDIPTLSVYDPAPWAQSGAKKVVSDTHLFDNALANVGILYRAGVVIGVGTDAGMPATPHGASTLHELELLVRAGLTPAEALVAATRSSAYLLAQDHDRGTLAPGMRADLAVFDGRPWEKIGDIHHLLMTFVDGHMVFGPQSESSLRDWMPVPPARALPAGSVIDDFERIDGRTPLDTLPTEAMDRGPDRSVEVLSVIPRESGEGHILVMTAQMAAQKAPYAGVVFPLSRGAVLPVDVGAGKGIAFEARGRDCPAELIVTGLAGTSWSAPFAVRKDWSTIHVAFTDLRPVKARNSLAWSGRDVTAVELRQSCPAGSNAWLSLDTLRLE</sequence>
<gene>
    <name evidence="3" type="ORF">AA0535_0003</name>
</gene>
<name>A0ABQ0PVA5_9PROT</name>
<dbReference type="Gene3D" id="3.30.110.90">
    <property type="entry name" value="Amidohydrolase"/>
    <property type="match status" value="1"/>
</dbReference>
<keyword evidence="1" id="KW-0732">Signal</keyword>
<evidence type="ECO:0000313" key="3">
    <source>
        <dbReference type="EMBL" id="GBQ82507.1"/>
    </source>
</evidence>
<dbReference type="InterPro" id="IPR006680">
    <property type="entry name" value="Amidohydro-rel"/>
</dbReference>
<dbReference type="SUPFAM" id="SSF51338">
    <property type="entry name" value="Composite domain of metallo-dependent hydrolases"/>
    <property type="match status" value="1"/>
</dbReference>
<dbReference type="Proteomes" id="UP001062776">
    <property type="component" value="Unassembled WGS sequence"/>
</dbReference>
<protein>
    <submittedName>
        <fullName evidence="3">Amidohydrolase</fullName>
    </submittedName>
</protein>
<dbReference type="InterPro" id="IPR051781">
    <property type="entry name" value="Metallo-dep_Hydrolase"/>
</dbReference>
<evidence type="ECO:0000259" key="2">
    <source>
        <dbReference type="Pfam" id="PF01979"/>
    </source>
</evidence>
<feature type="domain" description="Amidohydrolase-related" evidence="2">
    <location>
        <begin position="85"/>
        <end position="406"/>
    </location>
</feature>
<dbReference type="Pfam" id="PF01979">
    <property type="entry name" value="Amidohydro_1"/>
    <property type="match status" value="1"/>
</dbReference>
<accession>A0ABQ0PVA5</accession>
<reference evidence="3" key="1">
    <citation type="submission" date="2013-04" db="EMBL/GenBank/DDBJ databases">
        <title>The genome sequencing project of 58 acetic acid bacteria.</title>
        <authorList>
            <person name="Okamoto-Kainuma A."/>
            <person name="Ishikawa M."/>
            <person name="Umino S."/>
            <person name="Koizumi Y."/>
            <person name="Shiwa Y."/>
            <person name="Yoshikawa H."/>
            <person name="Matsutani M."/>
            <person name="Matsushita K."/>
        </authorList>
    </citation>
    <scope>NUCLEOTIDE SEQUENCE</scope>
    <source>
        <strain evidence="3">NRIC 0535</strain>
    </source>
</reference>
<evidence type="ECO:0000313" key="4">
    <source>
        <dbReference type="Proteomes" id="UP001062776"/>
    </source>
</evidence>
<dbReference type="InterPro" id="IPR011059">
    <property type="entry name" value="Metal-dep_hydrolase_composite"/>
</dbReference>
<dbReference type="EMBL" id="BAPV01000001">
    <property type="protein sequence ID" value="GBQ82507.1"/>
    <property type="molecule type" value="Genomic_DNA"/>
</dbReference>
<organism evidence="3 4">
    <name type="scientific">Asaia krungthepensis NRIC 0535</name>
    <dbReference type="NCBI Taxonomy" id="1307925"/>
    <lineage>
        <taxon>Bacteria</taxon>
        <taxon>Pseudomonadati</taxon>
        <taxon>Pseudomonadota</taxon>
        <taxon>Alphaproteobacteria</taxon>
        <taxon>Acetobacterales</taxon>
        <taxon>Acetobacteraceae</taxon>
        <taxon>Asaia</taxon>
    </lineage>
</organism>
<dbReference type="InterPro" id="IPR032466">
    <property type="entry name" value="Metal_Hydrolase"/>
</dbReference>
<dbReference type="SUPFAM" id="SSF51556">
    <property type="entry name" value="Metallo-dependent hydrolases"/>
    <property type="match status" value="1"/>
</dbReference>